<dbReference type="GO" id="GO:0016740">
    <property type="term" value="F:transferase activity"/>
    <property type="evidence" value="ECO:0007669"/>
    <property type="project" value="UniProtKB-KW"/>
</dbReference>
<dbReference type="EMBL" id="CP003156">
    <property type="protein sequence ID" value="AEV33980.1"/>
    <property type="molecule type" value="Genomic_DNA"/>
</dbReference>
<organism evidence="1 2">
    <name type="scientific">Owenweeksia hongkongensis (strain DSM 17368 / CIP 108786 / JCM 12287 / NRRL B-23963 / UST20020801)</name>
    <dbReference type="NCBI Taxonomy" id="926562"/>
    <lineage>
        <taxon>Bacteria</taxon>
        <taxon>Pseudomonadati</taxon>
        <taxon>Bacteroidota</taxon>
        <taxon>Flavobacteriia</taxon>
        <taxon>Flavobacteriales</taxon>
        <taxon>Owenweeksiaceae</taxon>
        <taxon>Owenweeksia</taxon>
    </lineage>
</organism>
<dbReference type="Gene3D" id="3.40.50.300">
    <property type="entry name" value="P-loop containing nucleotide triphosphate hydrolases"/>
    <property type="match status" value="1"/>
</dbReference>
<dbReference type="eggNOG" id="COG3551">
    <property type="taxonomic scope" value="Bacteria"/>
</dbReference>
<sequence>MKSPIIIIGMHRSGTSLVAKVLEKAGIFMGVIKDHNYEAMHFLSLNQQTLWAASASWLEPKVPEKLFWKTIPAKALYNEHFKINGKLQQLSYALKSPAWGWKDPRNTFTLNMWLSLFPNVKVIHVTRDCEEVAKSLSKRNTVKGEVNDPRLNDMNFNRELWKKYIDQGRSYKNLLGDRYFEIDYHEISTLNKTAITQLEKFTGKQLSQLFAHYVKTS</sequence>
<dbReference type="InterPro" id="IPR027417">
    <property type="entry name" value="P-loop_NTPase"/>
</dbReference>
<dbReference type="Proteomes" id="UP000005631">
    <property type="component" value="Chromosome"/>
</dbReference>
<keyword evidence="2" id="KW-1185">Reference proteome</keyword>
<accession>G8R2G8</accession>
<dbReference type="AlphaFoldDB" id="G8R2G8"/>
<reference evidence="1 2" key="1">
    <citation type="journal article" date="2012" name="Stand. Genomic Sci.">
        <title>Genome sequence of the orange-pigmented seawater bacterium Owenweeksia hongkongensis type strain (UST20020801(T)).</title>
        <authorList>
            <person name="Riedel T."/>
            <person name="Held B."/>
            <person name="Nolan M."/>
            <person name="Lucas S."/>
            <person name="Lapidus A."/>
            <person name="Tice H."/>
            <person name="Del Rio T.G."/>
            <person name="Cheng J.F."/>
            <person name="Han C."/>
            <person name="Tapia R."/>
            <person name="Goodwin L.A."/>
            <person name="Pitluck S."/>
            <person name="Liolios K."/>
            <person name="Mavromatis K."/>
            <person name="Pagani I."/>
            <person name="Ivanova N."/>
            <person name="Mikhailova N."/>
            <person name="Pati A."/>
            <person name="Chen A."/>
            <person name="Palaniappan K."/>
            <person name="Rohde M."/>
            <person name="Tindall B.J."/>
            <person name="Detter J.C."/>
            <person name="Goker M."/>
            <person name="Woyke T."/>
            <person name="Bristow J."/>
            <person name="Eisen J.A."/>
            <person name="Markowitz V."/>
            <person name="Hugenholtz P."/>
            <person name="Klenk H.P."/>
            <person name="Kyrpides N.C."/>
        </authorList>
    </citation>
    <scope>NUCLEOTIDE SEQUENCE</scope>
    <source>
        <strain evidence="2">DSM 17368 / JCM 12287 / NRRL B-23963</strain>
    </source>
</reference>
<dbReference type="Pfam" id="PF13469">
    <property type="entry name" value="Sulfotransfer_3"/>
    <property type="match status" value="1"/>
</dbReference>
<dbReference type="PATRIC" id="fig|926562.3.peg.3043"/>
<keyword evidence="1" id="KW-0808">Transferase</keyword>
<gene>
    <name evidence="1" type="ordered locus">Oweho_3025</name>
</gene>
<dbReference type="RefSeq" id="WP_014203327.1">
    <property type="nucleotide sequence ID" value="NC_016599.1"/>
</dbReference>
<protein>
    <submittedName>
        <fullName evidence="1">Sulfotransferase family protein</fullName>
    </submittedName>
</protein>
<name>G8R2G8_OWEHD</name>
<dbReference type="KEGG" id="oho:Oweho_3025"/>
<dbReference type="SUPFAM" id="SSF52540">
    <property type="entry name" value="P-loop containing nucleoside triphosphate hydrolases"/>
    <property type="match status" value="1"/>
</dbReference>
<dbReference type="STRING" id="926562.Oweho_3025"/>
<evidence type="ECO:0000313" key="2">
    <source>
        <dbReference type="Proteomes" id="UP000005631"/>
    </source>
</evidence>
<proteinExistence type="predicted"/>
<evidence type="ECO:0000313" key="1">
    <source>
        <dbReference type="EMBL" id="AEV33980.1"/>
    </source>
</evidence>
<dbReference type="HOGENOM" id="CLU_1034016_0_0_10"/>